<name>A0AA88J6H3_FICCA</name>
<reference evidence="1" key="1">
    <citation type="submission" date="2023-07" db="EMBL/GenBank/DDBJ databases">
        <title>draft genome sequence of fig (Ficus carica).</title>
        <authorList>
            <person name="Takahashi T."/>
            <person name="Nishimura K."/>
        </authorList>
    </citation>
    <scope>NUCLEOTIDE SEQUENCE</scope>
</reference>
<evidence type="ECO:0000313" key="2">
    <source>
        <dbReference type="Proteomes" id="UP001187192"/>
    </source>
</evidence>
<protein>
    <submittedName>
        <fullName evidence="1">Uncharacterized protein</fullName>
    </submittedName>
</protein>
<proteinExistence type="predicted"/>
<comment type="caution">
    <text evidence="1">The sequence shown here is derived from an EMBL/GenBank/DDBJ whole genome shotgun (WGS) entry which is preliminary data.</text>
</comment>
<dbReference type="AlphaFoldDB" id="A0AA88J6H3"/>
<dbReference type="Gramene" id="FCD_00027466-RA">
    <property type="protein sequence ID" value="FCD_00027466-RA:cds"/>
    <property type="gene ID" value="FCD_00027466"/>
</dbReference>
<keyword evidence="2" id="KW-1185">Reference proteome</keyword>
<dbReference type="Proteomes" id="UP001187192">
    <property type="component" value="Unassembled WGS sequence"/>
</dbReference>
<organism evidence="1 2">
    <name type="scientific">Ficus carica</name>
    <name type="common">Common fig</name>
    <dbReference type="NCBI Taxonomy" id="3494"/>
    <lineage>
        <taxon>Eukaryota</taxon>
        <taxon>Viridiplantae</taxon>
        <taxon>Streptophyta</taxon>
        <taxon>Embryophyta</taxon>
        <taxon>Tracheophyta</taxon>
        <taxon>Spermatophyta</taxon>
        <taxon>Magnoliopsida</taxon>
        <taxon>eudicotyledons</taxon>
        <taxon>Gunneridae</taxon>
        <taxon>Pentapetalae</taxon>
        <taxon>rosids</taxon>
        <taxon>fabids</taxon>
        <taxon>Rosales</taxon>
        <taxon>Moraceae</taxon>
        <taxon>Ficeae</taxon>
        <taxon>Ficus</taxon>
    </lineage>
</organism>
<accession>A0AA88J6H3</accession>
<evidence type="ECO:0000313" key="1">
    <source>
        <dbReference type="EMBL" id="GMN62466.1"/>
    </source>
</evidence>
<sequence length="59" mass="6233">MVVGSSVGSGWKCWWLRRRICEGGRKGGRGGERRGFVGVVVVVVVSDVGSVGVGEREEG</sequence>
<gene>
    <name evidence="1" type="ORF">TIFTF001_031537</name>
</gene>
<dbReference type="EMBL" id="BTGU01000129">
    <property type="protein sequence ID" value="GMN62466.1"/>
    <property type="molecule type" value="Genomic_DNA"/>
</dbReference>